<sequence>MNSQERGQYEQNQSKSEESINTKDFLIGALIGGMVGAAAALFLAPKSGKELRSNINEQAIVLKGKSGQFRDTAKAKGTQLAVVAKEKSNVIAQTVSKQSTDIVNKVKSMTPTVKTIGKVENSDTDKSEQAKSDDIQKKLEETKKAFDETEYKYNQ</sequence>
<dbReference type="InterPro" id="IPR024623">
    <property type="entry name" value="YtxH"/>
</dbReference>
<dbReference type="InterPro" id="IPR052928">
    <property type="entry name" value="Desiccation-related_membrane"/>
</dbReference>
<protein>
    <submittedName>
        <fullName evidence="2">YtxH domain-containing protein</fullName>
    </submittedName>
</protein>
<organism evidence="2 3">
    <name type="scientific">Cytobacillus dafuensis</name>
    <name type="common">Bacillus dafuensis</name>
    <dbReference type="NCBI Taxonomy" id="1742359"/>
    <lineage>
        <taxon>Bacteria</taxon>
        <taxon>Bacillati</taxon>
        <taxon>Bacillota</taxon>
        <taxon>Bacilli</taxon>
        <taxon>Bacillales</taxon>
        <taxon>Bacillaceae</taxon>
        <taxon>Cytobacillus</taxon>
    </lineage>
</organism>
<dbReference type="PANTHER" id="PTHR35792">
    <property type="entry name" value="GENERAL STRESS PROTEIN"/>
    <property type="match status" value="1"/>
</dbReference>
<evidence type="ECO:0000256" key="1">
    <source>
        <dbReference type="SAM" id="Phobius"/>
    </source>
</evidence>
<keyword evidence="1" id="KW-0472">Membrane</keyword>
<evidence type="ECO:0000313" key="3">
    <source>
        <dbReference type="Proteomes" id="UP000321555"/>
    </source>
</evidence>
<dbReference type="STRING" id="1742359.GCA_001439625_02729"/>
<dbReference type="EMBL" id="CP042593">
    <property type="protein sequence ID" value="QED48968.1"/>
    <property type="molecule type" value="Genomic_DNA"/>
</dbReference>
<dbReference type="Proteomes" id="UP000321555">
    <property type="component" value="Chromosome"/>
</dbReference>
<keyword evidence="3" id="KW-1185">Reference proteome</keyword>
<dbReference type="AlphaFoldDB" id="A0A5B8Z7M6"/>
<reference evidence="3" key="1">
    <citation type="submission" date="2019-08" db="EMBL/GenBank/DDBJ databases">
        <authorList>
            <person name="Zheng X."/>
        </authorList>
    </citation>
    <scope>NUCLEOTIDE SEQUENCE [LARGE SCALE GENOMIC DNA]</scope>
    <source>
        <strain evidence="3">FJAT-25496</strain>
    </source>
</reference>
<proteinExistence type="predicted"/>
<dbReference type="Pfam" id="PF12732">
    <property type="entry name" value="YtxH"/>
    <property type="match status" value="1"/>
</dbReference>
<keyword evidence="1" id="KW-1133">Transmembrane helix</keyword>
<evidence type="ECO:0000313" key="2">
    <source>
        <dbReference type="EMBL" id="QED48968.1"/>
    </source>
</evidence>
<dbReference type="OrthoDB" id="9810874at2"/>
<name>A0A5B8Z7M6_CYTDA</name>
<gene>
    <name evidence="2" type="ORF">FSZ17_17795</name>
</gene>
<dbReference type="PANTHER" id="PTHR35792:SF1">
    <property type="entry name" value="SLL0268 PROTEIN"/>
    <property type="match status" value="1"/>
</dbReference>
<keyword evidence="1" id="KW-0812">Transmembrane</keyword>
<dbReference type="KEGG" id="bda:FSZ17_17795"/>
<feature type="transmembrane region" description="Helical" evidence="1">
    <location>
        <begin position="25"/>
        <end position="44"/>
    </location>
</feature>
<accession>A0A5B8Z7M6</accession>
<dbReference type="RefSeq" id="WP_057772111.1">
    <property type="nucleotide sequence ID" value="NZ_CP042593.1"/>
</dbReference>